<proteinExistence type="predicted"/>
<name>A0A6N2AE50_SOLCI</name>
<sequence>MECHARHHPTVCAAKGPCWHVTPNVVRLCLLSKGNDSMKYPTSFDRVCCTRVIMACHVDVVPPCELLKGDDRIVIHNVIQPCVQSKGNDYMPRPTSSNRVCFPRAKLDVMADVIQPCSDRSWCLSAIMACYARRRSTICTIQGRRWHLMPEVVRLPMLPNGDDGMPHPTSSYRLCYPRARWEFHVRLHLIMCTI</sequence>
<gene>
    <name evidence="1" type="ORF">EJD97_016943</name>
</gene>
<protein>
    <submittedName>
        <fullName evidence="1">Uncharacterized protein</fullName>
    </submittedName>
</protein>
<dbReference type="AlphaFoldDB" id="A0A6N2AE50"/>
<evidence type="ECO:0000313" key="1">
    <source>
        <dbReference type="EMBL" id="TMW80672.1"/>
    </source>
</evidence>
<accession>A0A6N2AE50</accession>
<organism evidence="1">
    <name type="scientific">Solanum chilense</name>
    <name type="common">Tomato</name>
    <name type="synonym">Lycopersicon chilense</name>
    <dbReference type="NCBI Taxonomy" id="4083"/>
    <lineage>
        <taxon>Eukaryota</taxon>
        <taxon>Viridiplantae</taxon>
        <taxon>Streptophyta</taxon>
        <taxon>Embryophyta</taxon>
        <taxon>Tracheophyta</taxon>
        <taxon>Spermatophyta</taxon>
        <taxon>Magnoliopsida</taxon>
        <taxon>eudicotyledons</taxon>
        <taxon>Gunneridae</taxon>
        <taxon>Pentapetalae</taxon>
        <taxon>asterids</taxon>
        <taxon>lamiids</taxon>
        <taxon>Solanales</taxon>
        <taxon>Solanaceae</taxon>
        <taxon>Solanoideae</taxon>
        <taxon>Solaneae</taxon>
        <taxon>Solanum</taxon>
        <taxon>Solanum subgen. Lycopersicon</taxon>
    </lineage>
</organism>
<dbReference type="EMBL" id="RXGB01044836">
    <property type="protein sequence ID" value="TMW80672.1"/>
    <property type="molecule type" value="Genomic_DNA"/>
</dbReference>
<reference evidence="1" key="1">
    <citation type="submission" date="2019-05" db="EMBL/GenBank/DDBJ databases">
        <title>The de novo reference genome and transcriptome assemblies of the wild tomato species Solanum chilense.</title>
        <authorList>
            <person name="Stam R."/>
            <person name="Nosenko T."/>
            <person name="Hoerger A.C."/>
            <person name="Stephan W."/>
            <person name="Seidel M.A."/>
            <person name="Kuhn J.M.M."/>
            <person name="Haberer G."/>
            <person name="Tellier A."/>
        </authorList>
    </citation>
    <scope>NUCLEOTIDE SEQUENCE</scope>
    <source>
        <tissue evidence="1">Mature leaves</tissue>
    </source>
</reference>
<comment type="caution">
    <text evidence="1">The sequence shown here is derived from an EMBL/GenBank/DDBJ whole genome shotgun (WGS) entry which is preliminary data.</text>
</comment>